<dbReference type="SUPFAM" id="SSF46785">
    <property type="entry name" value="Winged helix' DNA-binding domain"/>
    <property type="match status" value="1"/>
</dbReference>
<dbReference type="InterPro" id="IPR050707">
    <property type="entry name" value="HTH_MetabolicPath_Reg"/>
</dbReference>
<dbReference type="GO" id="GO:0003677">
    <property type="term" value="F:DNA binding"/>
    <property type="evidence" value="ECO:0007669"/>
    <property type="project" value="UniProtKB-KW"/>
</dbReference>
<dbReference type="InterPro" id="IPR014757">
    <property type="entry name" value="Tscrpt_reg_IclR_C"/>
</dbReference>
<sequence length="267" mass="28996">MKSTERTAKVLRLFTRTSPELGTSEVARMLGVATSSAHELLNGLADAGLLRKQAPGRFRLGPMITALNQVMASTDLMIEAARPVVSDFAHRYGQTCHVVELMDRHLLSLVGQEGTNAVRVSRDIVSPETPVHATAPGRILLAELPTPALLSILGRIELTQNTPRTIAQKSLLRDTLSKVRDAAYAEETGEFLTDLATTAAPIRNHAGLCMGTFCLFIPAGRFEAQPRAYANITREAAHKISTRLGWDPRPPSTGGQIQTRRNKAKGE</sequence>
<keyword evidence="3" id="KW-0804">Transcription</keyword>
<protein>
    <submittedName>
        <fullName evidence="7">IclR family transcriptional regulator</fullName>
    </submittedName>
</protein>
<organism evidence="7 8">
    <name type="scientific">Xanthobacter dioxanivorans</name>
    <dbReference type="NCBI Taxonomy" id="2528964"/>
    <lineage>
        <taxon>Bacteria</taxon>
        <taxon>Pseudomonadati</taxon>
        <taxon>Pseudomonadota</taxon>
        <taxon>Alphaproteobacteria</taxon>
        <taxon>Hyphomicrobiales</taxon>
        <taxon>Xanthobacteraceae</taxon>
        <taxon>Xanthobacter</taxon>
    </lineage>
</organism>
<dbReference type="PROSITE" id="PS51078">
    <property type="entry name" value="ICLR_ED"/>
    <property type="match status" value="1"/>
</dbReference>
<dbReference type="Pfam" id="PF01614">
    <property type="entry name" value="IclR_C"/>
    <property type="match status" value="1"/>
</dbReference>
<reference evidence="7 8" key="1">
    <citation type="submission" date="2020-10" db="EMBL/GenBank/DDBJ databases">
        <title>Degradation of 1,4-Dioxane by Xanthobacter sp. YN2, via a Novel Group-2 Soluble Di-Iron Monooxygenase.</title>
        <authorList>
            <person name="Ma F."/>
            <person name="Wang Y."/>
            <person name="Yang J."/>
            <person name="Guo H."/>
            <person name="Su D."/>
            <person name="Yu L."/>
        </authorList>
    </citation>
    <scope>NUCLEOTIDE SEQUENCE [LARGE SCALE GENOMIC DNA]</scope>
    <source>
        <strain evidence="7 8">YN2</strain>
        <plasmid evidence="7 8">unnamed3</plasmid>
    </source>
</reference>
<dbReference type="InterPro" id="IPR036388">
    <property type="entry name" value="WH-like_DNA-bd_sf"/>
</dbReference>
<proteinExistence type="predicted"/>
<dbReference type="SUPFAM" id="SSF55781">
    <property type="entry name" value="GAF domain-like"/>
    <property type="match status" value="1"/>
</dbReference>
<evidence type="ECO:0000256" key="2">
    <source>
        <dbReference type="ARBA" id="ARBA00023125"/>
    </source>
</evidence>
<evidence type="ECO:0000256" key="3">
    <source>
        <dbReference type="ARBA" id="ARBA00023163"/>
    </source>
</evidence>
<dbReference type="AlphaFoldDB" id="A0A974PUV9"/>
<keyword evidence="1" id="KW-0805">Transcription regulation</keyword>
<dbReference type="SMART" id="SM00346">
    <property type="entry name" value="HTH_ICLR"/>
    <property type="match status" value="1"/>
</dbReference>
<feature type="region of interest" description="Disordered" evidence="4">
    <location>
        <begin position="243"/>
        <end position="267"/>
    </location>
</feature>
<dbReference type="GO" id="GO:0003700">
    <property type="term" value="F:DNA-binding transcription factor activity"/>
    <property type="evidence" value="ECO:0007669"/>
    <property type="project" value="TreeGrafter"/>
</dbReference>
<evidence type="ECO:0000256" key="1">
    <source>
        <dbReference type="ARBA" id="ARBA00023015"/>
    </source>
</evidence>
<dbReference type="RefSeq" id="WP_203197128.1">
    <property type="nucleotide sequence ID" value="NZ_CP063365.1"/>
</dbReference>
<dbReference type="EMBL" id="CP063365">
    <property type="protein sequence ID" value="QRG10258.1"/>
    <property type="molecule type" value="Genomic_DNA"/>
</dbReference>
<dbReference type="PROSITE" id="PS51077">
    <property type="entry name" value="HTH_ICLR"/>
    <property type="match status" value="1"/>
</dbReference>
<keyword evidence="8" id="KW-1185">Reference proteome</keyword>
<evidence type="ECO:0000259" key="5">
    <source>
        <dbReference type="PROSITE" id="PS51077"/>
    </source>
</evidence>
<geneLocation type="plasmid" evidence="7 8">
    <name>unnamed3</name>
</geneLocation>
<dbReference type="InterPro" id="IPR036390">
    <property type="entry name" value="WH_DNA-bd_sf"/>
</dbReference>
<accession>A0A974PUV9</accession>
<gene>
    <name evidence="7" type="ORF">EZH22_30935</name>
</gene>
<evidence type="ECO:0000313" key="7">
    <source>
        <dbReference type="EMBL" id="QRG10258.1"/>
    </source>
</evidence>
<keyword evidence="7" id="KW-0614">Plasmid</keyword>
<dbReference type="InterPro" id="IPR005471">
    <property type="entry name" value="Tscrpt_reg_IclR_N"/>
</dbReference>
<evidence type="ECO:0000256" key="4">
    <source>
        <dbReference type="SAM" id="MobiDB-lite"/>
    </source>
</evidence>
<evidence type="ECO:0000259" key="6">
    <source>
        <dbReference type="PROSITE" id="PS51078"/>
    </source>
</evidence>
<dbReference type="PANTHER" id="PTHR30136:SF2">
    <property type="entry name" value="TRANSCRIPTIONAL REGULATOR ICLR"/>
    <property type="match status" value="1"/>
</dbReference>
<dbReference type="Gene3D" id="1.10.10.10">
    <property type="entry name" value="Winged helix-like DNA-binding domain superfamily/Winged helix DNA-binding domain"/>
    <property type="match status" value="1"/>
</dbReference>
<dbReference type="Gene3D" id="3.30.450.40">
    <property type="match status" value="1"/>
</dbReference>
<dbReference type="Pfam" id="PF09339">
    <property type="entry name" value="HTH_IclR"/>
    <property type="match status" value="1"/>
</dbReference>
<dbReference type="InterPro" id="IPR029016">
    <property type="entry name" value="GAF-like_dom_sf"/>
</dbReference>
<dbReference type="PANTHER" id="PTHR30136">
    <property type="entry name" value="HELIX-TURN-HELIX TRANSCRIPTIONAL REGULATOR, ICLR FAMILY"/>
    <property type="match status" value="1"/>
</dbReference>
<evidence type="ECO:0000313" key="8">
    <source>
        <dbReference type="Proteomes" id="UP000596427"/>
    </source>
</evidence>
<keyword evidence="2" id="KW-0238">DNA-binding</keyword>
<dbReference type="GO" id="GO:0045892">
    <property type="term" value="P:negative regulation of DNA-templated transcription"/>
    <property type="evidence" value="ECO:0007669"/>
    <property type="project" value="TreeGrafter"/>
</dbReference>
<dbReference type="Proteomes" id="UP000596427">
    <property type="component" value="Plasmid unnamed3"/>
</dbReference>
<feature type="domain" description="IclR-ED" evidence="6">
    <location>
        <begin position="63"/>
        <end position="246"/>
    </location>
</feature>
<name>A0A974PUV9_9HYPH</name>
<dbReference type="KEGG" id="xdi:EZH22_30935"/>
<feature type="domain" description="HTH iclR-type" evidence="5">
    <location>
        <begin position="1"/>
        <end position="62"/>
    </location>
</feature>